<feature type="transmembrane region" description="Helical" evidence="1">
    <location>
        <begin position="28"/>
        <end position="43"/>
    </location>
</feature>
<organism evidence="2 3">
    <name type="scientific">Ulvibacter litoralis</name>
    <dbReference type="NCBI Taxonomy" id="227084"/>
    <lineage>
        <taxon>Bacteria</taxon>
        <taxon>Pseudomonadati</taxon>
        <taxon>Bacteroidota</taxon>
        <taxon>Flavobacteriia</taxon>
        <taxon>Flavobacteriales</taxon>
        <taxon>Flavobacteriaceae</taxon>
        <taxon>Ulvibacter</taxon>
    </lineage>
</organism>
<gene>
    <name evidence="2" type="ORF">SAMN05421855_101279</name>
</gene>
<keyword evidence="3" id="KW-1185">Reference proteome</keyword>
<sequence>MKNMLLITLVLIAIVMVILGIIGKMLPPALTGIGFIIISILFYKKDI</sequence>
<evidence type="ECO:0000313" key="2">
    <source>
        <dbReference type="EMBL" id="SDE36415.1"/>
    </source>
</evidence>
<reference evidence="2 3" key="1">
    <citation type="submission" date="2016-10" db="EMBL/GenBank/DDBJ databases">
        <authorList>
            <person name="de Groot N.N."/>
        </authorList>
    </citation>
    <scope>NUCLEOTIDE SEQUENCE [LARGE SCALE GENOMIC DNA]</scope>
    <source>
        <strain evidence="2 3">DSM 16195</strain>
    </source>
</reference>
<keyword evidence="1" id="KW-0812">Transmembrane</keyword>
<proteinExistence type="predicted"/>
<keyword evidence="1" id="KW-1133">Transmembrane helix</keyword>
<evidence type="ECO:0000313" key="3">
    <source>
        <dbReference type="Proteomes" id="UP000199321"/>
    </source>
</evidence>
<dbReference type="RefSeq" id="WP_175445389.1">
    <property type="nucleotide sequence ID" value="NZ_BMWO01000001.1"/>
</dbReference>
<protein>
    <submittedName>
        <fullName evidence="2">Uncharacterized protein</fullName>
    </submittedName>
</protein>
<name>A0A1G7CDD4_9FLAO</name>
<dbReference type="EMBL" id="FNBA01000001">
    <property type="protein sequence ID" value="SDE36415.1"/>
    <property type="molecule type" value="Genomic_DNA"/>
</dbReference>
<feature type="transmembrane region" description="Helical" evidence="1">
    <location>
        <begin position="5"/>
        <end position="22"/>
    </location>
</feature>
<evidence type="ECO:0000256" key="1">
    <source>
        <dbReference type="SAM" id="Phobius"/>
    </source>
</evidence>
<dbReference type="AlphaFoldDB" id="A0A1G7CDD4"/>
<keyword evidence="1" id="KW-0472">Membrane</keyword>
<accession>A0A1G7CDD4</accession>
<dbReference type="Proteomes" id="UP000199321">
    <property type="component" value="Unassembled WGS sequence"/>
</dbReference>